<evidence type="ECO:0000313" key="3">
    <source>
        <dbReference type="Proteomes" id="UP001470230"/>
    </source>
</evidence>
<feature type="compositionally biased region" description="Polar residues" evidence="1">
    <location>
        <begin position="1"/>
        <end position="11"/>
    </location>
</feature>
<dbReference type="Proteomes" id="UP001470230">
    <property type="component" value="Unassembled WGS sequence"/>
</dbReference>
<feature type="compositionally biased region" description="Basic residues" evidence="1">
    <location>
        <begin position="97"/>
        <end position="106"/>
    </location>
</feature>
<gene>
    <name evidence="2" type="ORF">M9Y10_030776</name>
</gene>
<keyword evidence="3" id="KW-1185">Reference proteome</keyword>
<feature type="compositionally biased region" description="Polar residues" evidence="1">
    <location>
        <begin position="78"/>
        <end position="96"/>
    </location>
</feature>
<name>A0ABR2H486_9EUKA</name>
<evidence type="ECO:0000313" key="2">
    <source>
        <dbReference type="EMBL" id="KAK8840567.1"/>
    </source>
</evidence>
<feature type="region of interest" description="Disordered" evidence="1">
    <location>
        <begin position="78"/>
        <end position="107"/>
    </location>
</feature>
<comment type="caution">
    <text evidence="2">The sequence shown here is derived from an EMBL/GenBank/DDBJ whole genome shotgun (WGS) entry which is preliminary data.</text>
</comment>
<sequence>MTYNQGPGSSIHQKKDDKTETNRIILPKNKKSLVIFNKSKNISSSNRKRIIPEIVSPECACQSVNKIVQSKSFQSHKFNHKLSSPGPNVISSNSLSPKKKQQHKKISNSSSFDISWFPKLFNIENKDEIRHKKTDIRSDDNINICIQKVKEQINETVLEDKASPLCETDIE</sequence>
<protein>
    <submittedName>
        <fullName evidence="2">Uncharacterized protein</fullName>
    </submittedName>
</protein>
<dbReference type="EMBL" id="JAPFFF010000045">
    <property type="protein sequence ID" value="KAK8840567.1"/>
    <property type="molecule type" value="Genomic_DNA"/>
</dbReference>
<accession>A0ABR2H486</accession>
<evidence type="ECO:0000256" key="1">
    <source>
        <dbReference type="SAM" id="MobiDB-lite"/>
    </source>
</evidence>
<proteinExistence type="predicted"/>
<organism evidence="2 3">
    <name type="scientific">Tritrichomonas musculus</name>
    <dbReference type="NCBI Taxonomy" id="1915356"/>
    <lineage>
        <taxon>Eukaryota</taxon>
        <taxon>Metamonada</taxon>
        <taxon>Parabasalia</taxon>
        <taxon>Tritrichomonadida</taxon>
        <taxon>Tritrichomonadidae</taxon>
        <taxon>Tritrichomonas</taxon>
    </lineage>
</organism>
<feature type="region of interest" description="Disordered" evidence="1">
    <location>
        <begin position="1"/>
        <end position="23"/>
    </location>
</feature>
<reference evidence="2 3" key="1">
    <citation type="submission" date="2024-04" db="EMBL/GenBank/DDBJ databases">
        <title>Tritrichomonas musculus Genome.</title>
        <authorList>
            <person name="Alves-Ferreira E."/>
            <person name="Grigg M."/>
            <person name="Lorenzi H."/>
            <person name="Galac M."/>
        </authorList>
    </citation>
    <scope>NUCLEOTIDE SEQUENCE [LARGE SCALE GENOMIC DNA]</scope>
    <source>
        <strain evidence="2 3">EAF2021</strain>
    </source>
</reference>